<comment type="similarity">
    <text evidence="7">Belongs to the major facilitator superfamily. Sugar transporter (TC 2.A.1.1) family. Trehalose transporter subfamily.</text>
</comment>
<dbReference type="PRINTS" id="PR00171">
    <property type="entry name" value="SUGRTRNSPORT"/>
</dbReference>
<feature type="transmembrane region" description="Helical" evidence="10">
    <location>
        <begin position="178"/>
        <end position="196"/>
    </location>
</feature>
<gene>
    <name evidence="12" type="ORF">g.3920</name>
</gene>
<sequence>MDIISDSNDDVKTKDQQSEEKYSETSKLLPSTHSIEAQIWPQHLAAILASISSFANGSVSGWSSPAIPHLQGNMGSSPVPIDPITDNEASWVGSIVTLGCLIGAIPAGRLAHLFGRRRFLLLLALPLILGWVIIIFAQQNVLQICLGRFICGLSFGAITVTVPLYTNEIASDSVRGSLGVYLDFMLCIGILWSYIWGAVANLFWLTAINCLIPVVFVCTFFWMPESPVYLISREKFEEAEKALRWLRGAQNSTQYNVSEEINKIQKIIKDANERKRTNIKISDFSSLKEKLKTVSFRSPTSKAVFICFGLFTFQRLSGVSAVVYYTVDIFRGAESSVPPATATIIVGFFAVLSSAASAILVDKLGRRFLLIFSNVFMSLSLAIMAVYSILLENGVLMQEYGWIPLLSLSILISVFRIGIGPIPWFMTPELLPTEVKQWATSSVVCYTWCLTFFITKVFVWFVDNLAYSGTYSLMCLVCVVGVIFEVFCVPETKNKTPDEIRSSLIKSKYNSITQIE</sequence>
<dbReference type="InterPro" id="IPR036259">
    <property type="entry name" value="MFS_trans_sf"/>
</dbReference>
<comment type="subcellular location">
    <subcellularLocation>
        <location evidence="1">Cell membrane</location>
        <topology evidence="1">Multi-pass membrane protein</topology>
    </subcellularLocation>
</comment>
<feature type="domain" description="Major facilitator superfamily (MFS) profile" evidence="11">
    <location>
        <begin position="45"/>
        <end position="493"/>
    </location>
</feature>
<dbReference type="InterPro" id="IPR020846">
    <property type="entry name" value="MFS_dom"/>
</dbReference>
<evidence type="ECO:0000259" key="11">
    <source>
        <dbReference type="PROSITE" id="PS50850"/>
    </source>
</evidence>
<name>A0A1B6CE28_9HEMI</name>
<dbReference type="PANTHER" id="PTHR48021">
    <property type="match status" value="1"/>
</dbReference>
<keyword evidence="3 10" id="KW-0812">Transmembrane</keyword>
<keyword evidence="4 10" id="KW-1133">Transmembrane helix</keyword>
<evidence type="ECO:0000256" key="4">
    <source>
        <dbReference type="ARBA" id="ARBA00022989"/>
    </source>
</evidence>
<reference evidence="12" key="1">
    <citation type="submission" date="2015-12" db="EMBL/GenBank/DDBJ databases">
        <title>De novo transcriptome assembly of four potential Pierce s Disease insect vectors from Arizona vineyards.</title>
        <authorList>
            <person name="Tassone E.E."/>
        </authorList>
    </citation>
    <scope>NUCLEOTIDE SEQUENCE</scope>
</reference>
<keyword evidence="8" id="KW-0813">Transport</keyword>
<dbReference type="GO" id="GO:0022857">
    <property type="term" value="F:transmembrane transporter activity"/>
    <property type="evidence" value="ECO:0007669"/>
    <property type="project" value="InterPro"/>
</dbReference>
<dbReference type="InterPro" id="IPR005829">
    <property type="entry name" value="Sugar_transporter_CS"/>
</dbReference>
<evidence type="ECO:0000256" key="9">
    <source>
        <dbReference type="SAM" id="MobiDB-lite"/>
    </source>
</evidence>
<dbReference type="FunFam" id="1.20.1250.20:FF:000055">
    <property type="entry name" value="Facilitated trehalose transporter Tret1-2 homolog"/>
    <property type="match status" value="1"/>
</dbReference>
<evidence type="ECO:0000256" key="1">
    <source>
        <dbReference type="ARBA" id="ARBA00004651"/>
    </source>
</evidence>
<accession>A0A1B6CE28</accession>
<dbReference type="SUPFAM" id="SSF103473">
    <property type="entry name" value="MFS general substrate transporter"/>
    <property type="match status" value="1"/>
</dbReference>
<feature type="transmembrane region" description="Helical" evidence="10">
    <location>
        <begin position="339"/>
        <end position="361"/>
    </location>
</feature>
<dbReference type="PANTHER" id="PTHR48021:SF1">
    <property type="entry name" value="GH07001P-RELATED"/>
    <property type="match status" value="1"/>
</dbReference>
<evidence type="ECO:0000256" key="10">
    <source>
        <dbReference type="SAM" id="Phobius"/>
    </source>
</evidence>
<evidence type="ECO:0000256" key="6">
    <source>
        <dbReference type="ARBA" id="ARBA00023180"/>
    </source>
</evidence>
<evidence type="ECO:0000256" key="8">
    <source>
        <dbReference type="RuleBase" id="RU003346"/>
    </source>
</evidence>
<organism evidence="12">
    <name type="scientific">Clastoptera arizonana</name>
    <name type="common">Arizona spittle bug</name>
    <dbReference type="NCBI Taxonomy" id="38151"/>
    <lineage>
        <taxon>Eukaryota</taxon>
        <taxon>Metazoa</taxon>
        <taxon>Ecdysozoa</taxon>
        <taxon>Arthropoda</taxon>
        <taxon>Hexapoda</taxon>
        <taxon>Insecta</taxon>
        <taxon>Pterygota</taxon>
        <taxon>Neoptera</taxon>
        <taxon>Paraneoptera</taxon>
        <taxon>Hemiptera</taxon>
        <taxon>Auchenorrhyncha</taxon>
        <taxon>Cercopoidea</taxon>
        <taxon>Clastopteridae</taxon>
        <taxon>Clastoptera</taxon>
    </lineage>
</organism>
<dbReference type="EMBL" id="GEDC01025592">
    <property type="protein sequence ID" value="JAS11706.1"/>
    <property type="molecule type" value="Transcribed_RNA"/>
</dbReference>
<evidence type="ECO:0000256" key="5">
    <source>
        <dbReference type="ARBA" id="ARBA00023136"/>
    </source>
</evidence>
<protein>
    <recommendedName>
        <fullName evidence="11">Major facilitator superfamily (MFS) profile domain-containing protein</fullName>
    </recommendedName>
</protein>
<feature type="transmembrane region" description="Helical" evidence="10">
    <location>
        <begin position="438"/>
        <end position="462"/>
    </location>
</feature>
<feature type="transmembrane region" description="Helical" evidence="10">
    <location>
        <begin position="303"/>
        <end position="327"/>
    </location>
</feature>
<feature type="transmembrane region" description="Helical" evidence="10">
    <location>
        <begin position="119"/>
        <end position="140"/>
    </location>
</feature>
<feature type="transmembrane region" description="Helical" evidence="10">
    <location>
        <begin position="468"/>
        <end position="489"/>
    </location>
</feature>
<dbReference type="InterPro" id="IPR050549">
    <property type="entry name" value="MFS_Trehalose_Transporter"/>
</dbReference>
<evidence type="ECO:0000313" key="12">
    <source>
        <dbReference type="EMBL" id="JAS11706.1"/>
    </source>
</evidence>
<dbReference type="Gene3D" id="1.20.1250.20">
    <property type="entry name" value="MFS general substrate transporter like domains"/>
    <property type="match status" value="1"/>
</dbReference>
<feature type="transmembrane region" description="Helical" evidence="10">
    <location>
        <begin position="89"/>
        <end position="107"/>
    </location>
</feature>
<dbReference type="PROSITE" id="PS00217">
    <property type="entry name" value="SUGAR_TRANSPORT_2"/>
    <property type="match status" value="1"/>
</dbReference>
<feature type="region of interest" description="Disordered" evidence="9">
    <location>
        <begin position="1"/>
        <end position="27"/>
    </location>
</feature>
<keyword evidence="2" id="KW-1003">Cell membrane</keyword>
<dbReference type="AlphaFoldDB" id="A0A1B6CE28"/>
<feature type="transmembrane region" description="Helical" evidence="10">
    <location>
        <begin position="202"/>
        <end position="223"/>
    </location>
</feature>
<dbReference type="GO" id="GO:0005886">
    <property type="term" value="C:plasma membrane"/>
    <property type="evidence" value="ECO:0007669"/>
    <property type="project" value="UniProtKB-SubCell"/>
</dbReference>
<proteinExistence type="inferred from homology"/>
<dbReference type="PROSITE" id="PS50850">
    <property type="entry name" value="MFS"/>
    <property type="match status" value="1"/>
</dbReference>
<dbReference type="InterPro" id="IPR005828">
    <property type="entry name" value="MFS_sugar_transport-like"/>
</dbReference>
<keyword evidence="6" id="KW-0325">Glycoprotein</keyword>
<feature type="compositionally biased region" description="Basic and acidic residues" evidence="9">
    <location>
        <begin position="9"/>
        <end position="24"/>
    </location>
</feature>
<dbReference type="NCBIfam" id="TIGR00879">
    <property type="entry name" value="SP"/>
    <property type="match status" value="1"/>
</dbReference>
<dbReference type="InterPro" id="IPR003663">
    <property type="entry name" value="Sugar/inositol_transpt"/>
</dbReference>
<evidence type="ECO:0000256" key="2">
    <source>
        <dbReference type="ARBA" id="ARBA00022475"/>
    </source>
</evidence>
<keyword evidence="5 10" id="KW-0472">Membrane</keyword>
<dbReference type="PROSITE" id="PS00216">
    <property type="entry name" value="SUGAR_TRANSPORT_1"/>
    <property type="match status" value="1"/>
</dbReference>
<feature type="transmembrane region" description="Helical" evidence="10">
    <location>
        <begin position="368"/>
        <end position="390"/>
    </location>
</feature>
<feature type="transmembrane region" description="Helical" evidence="10">
    <location>
        <begin position="146"/>
        <end position="166"/>
    </location>
</feature>
<evidence type="ECO:0000256" key="7">
    <source>
        <dbReference type="ARBA" id="ARBA00024348"/>
    </source>
</evidence>
<feature type="transmembrane region" description="Helical" evidence="10">
    <location>
        <begin position="402"/>
        <end position="426"/>
    </location>
</feature>
<dbReference type="Pfam" id="PF00083">
    <property type="entry name" value="Sugar_tr"/>
    <property type="match status" value="1"/>
</dbReference>
<evidence type="ECO:0000256" key="3">
    <source>
        <dbReference type="ARBA" id="ARBA00022692"/>
    </source>
</evidence>